<feature type="transmembrane region" description="Helical" evidence="1">
    <location>
        <begin position="154"/>
        <end position="173"/>
    </location>
</feature>
<dbReference type="EMBL" id="CAKMMF010000022">
    <property type="protein sequence ID" value="CAH1213755.1"/>
    <property type="molecule type" value="Genomic_DNA"/>
</dbReference>
<evidence type="ECO:0000256" key="1">
    <source>
        <dbReference type="SAM" id="Phobius"/>
    </source>
</evidence>
<dbReference type="RefSeq" id="WP_236344072.1">
    <property type="nucleotide sequence ID" value="NZ_CAKMMF010000022.1"/>
</dbReference>
<dbReference type="NCBIfam" id="TIGR02854">
    <property type="entry name" value="spore_II_GA"/>
    <property type="match status" value="1"/>
</dbReference>
<keyword evidence="1" id="KW-0472">Membrane</keyword>
<organism evidence="2 3">
    <name type="scientific">Paenibacillus plantiphilus</name>
    <dbReference type="NCBI Taxonomy" id="2905650"/>
    <lineage>
        <taxon>Bacteria</taxon>
        <taxon>Bacillati</taxon>
        <taxon>Bacillota</taxon>
        <taxon>Bacilli</taxon>
        <taxon>Bacillales</taxon>
        <taxon>Paenibacillaceae</taxon>
        <taxon>Paenibacillus</taxon>
    </lineage>
</organism>
<feature type="transmembrane region" description="Helical" evidence="1">
    <location>
        <begin position="114"/>
        <end position="134"/>
    </location>
</feature>
<sequence>MILIRALGRSSLWNGNEGQEGECLDAVYIDVYFMINLLIDGSALLMTAWVRNIRAKWWRVLLAASIGALYAIMLVFPPLSFMFTIVIKVALSIVMLLTAFGFGSIQQFMRHIGAFYGVNFAAAGAVLGVHYLLMSGSKELWNTMTFVNGTVQPKLKLGIVFLFSVVCVSFYIYRSVMTQRKERDLVANHLAEVKVTIGELEHRCIGLIDTGNQLYEPLTRTPVMVMETAVWKEQLPASWIARIRESQVDKLIAEMSHEEGDSFPLQDRLRLVPYRGVNRGAQFMLAIKPDLVEIVREGERFQSRKVLIGLDAGKLVADGAYQAIIHPSLLNNRVATVEPVHTSSGRDGAACSSNGN</sequence>
<evidence type="ECO:0000313" key="2">
    <source>
        <dbReference type="EMBL" id="CAH1213755.1"/>
    </source>
</evidence>
<dbReference type="InterPro" id="IPR005081">
    <property type="entry name" value="SpoIIGA"/>
</dbReference>
<feature type="transmembrane region" description="Helical" evidence="1">
    <location>
        <begin position="57"/>
        <end position="76"/>
    </location>
</feature>
<dbReference type="GO" id="GO:0016787">
    <property type="term" value="F:hydrolase activity"/>
    <property type="evidence" value="ECO:0007669"/>
    <property type="project" value="UniProtKB-KW"/>
</dbReference>
<keyword evidence="1" id="KW-0812">Transmembrane</keyword>
<name>A0ABN8GRK5_9BACL</name>
<keyword evidence="3" id="KW-1185">Reference proteome</keyword>
<proteinExistence type="predicted"/>
<accession>A0ABN8GRK5</accession>
<keyword evidence="1" id="KW-1133">Transmembrane helix</keyword>
<comment type="caution">
    <text evidence="2">The sequence shown here is derived from an EMBL/GenBank/DDBJ whole genome shotgun (WGS) entry which is preliminary data.</text>
</comment>
<dbReference type="PIRSF" id="PIRSF018571">
    <property type="entry name" value="SpoIIGA"/>
    <property type="match status" value="1"/>
</dbReference>
<keyword evidence="2" id="KW-0378">Hydrolase</keyword>
<reference evidence="2" key="1">
    <citation type="submission" date="2022-01" db="EMBL/GenBank/DDBJ databases">
        <authorList>
            <person name="Criscuolo A."/>
        </authorList>
    </citation>
    <scope>NUCLEOTIDE SEQUENCE</scope>
    <source>
        <strain evidence="2">CIP111893</strain>
    </source>
</reference>
<protein>
    <submittedName>
        <fullName evidence="2">Sporulation sigma-E factor-processing peptidase</fullName>
        <ecNumber evidence="2">3.4.23.-</ecNumber>
    </submittedName>
</protein>
<dbReference type="Proteomes" id="UP000838686">
    <property type="component" value="Unassembled WGS sequence"/>
</dbReference>
<evidence type="ECO:0000313" key="3">
    <source>
        <dbReference type="Proteomes" id="UP000838686"/>
    </source>
</evidence>
<dbReference type="EC" id="3.4.23.-" evidence="2"/>
<feature type="transmembrane region" description="Helical" evidence="1">
    <location>
        <begin position="82"/>
        <end position="102"/>
    </location>
</feature>
<feature type="transmembrane region" description="Helical" evidence="1">
    <location>
        <begin position="31"/>
        <end position="50"/>
    </location>
</feature>
<gene>
    <name evidence="2" type="primary">spoIIGA</name>
    <name evidence="2" type="ORF">PAECIP111893_03706</name>
</gene>
<dbReference type="Pfam" id="PF03419">
    <property type="entry name" value="Peptidase_U4"/>
    <property type="match status" value="1"/>
</dbReference>